<dbReference type="AlphaFoldDB" id="A0A0D1WHP7"/>
<dbReference type="GeneID" id="27325881"/>
<feature type="compositionally biased region" description="Low complexity" evidence="1">
    <location>
        <begin position="97"/>
        <end position="111"/>
    </location>
</feature>
<name>A0A0D1WHP7_EXOME</name>
<evidence type="ECO:0000313" key="3">
    <source>
        <dbReference type="Proteomes" id="UP000054302"/>
    </source>
</evidence>
<dbReference type="Proteomes" id="UP000054302">
    <property type="component" value="Unassembled WGS sequence"/>
</dbReference>
<keyword evidence="3" id="KW-1185">Reference proteome</keyword>
<organism evidence="2 3">
    <name type="scientific">Exophiala mesophila</name>
    <name type="common">Black yeast-like fungus</name>
    <dbReference type="NCBI Taxonomy" id="212818"/>
    <lineage>
        <taxon>Eukaryota</taxon>
        <taxon>Fungi</taxon>
        <taxon>Dikarya</taxon>
        <taxon>Ascomycota</taxon>
        <taxon>Pezizomycotina</taxon>
        <taxon>Eurotiomycetes</taxon>
        <taxon>Chaetothyriomycetidae</taxon>
        <taxon>Chaetothyriales</taxon>
        <taxon>Herpotrichiellaceae</taxon>
        <taxon>Exophiala</taxon>
    </lineage>
</organism>
<evidence type="ECO:0000313" key="2">
    <source>
        <dbReference type="EMBL" id="KIV88345.1"/>
    </source>
</evidence>
<gene>
    <name evidence="2" type="ORF">PV10_08036</name>
</gene>
<dbReference type="HOGENOM" id="CLU_087700_1_0_1"/>
<dbReference type="OrthoDB" id="5418203at2759"/>
<sequence length="185" mass="20429">MESKMSGLHIDLPSKSQQSKTKKKVEVADSWEDEDLSSPVEGDMGDRTPTDPSDLDTKPNNASNPALHPPPPTPISPRGSGQYIDWSTASMLGGGRPTPFSPSSTTASTPSDSDRERRRPEKSTATASRLIAAGLGMKAPQKSEEAKQYDRAIREQEIRRKNREKELQQREREADEKLKAAVWTD</sequence>
<dbReference type="VEuPathDB" id="FungiDB:PV10_08036"/>
<feature type="compositionally biased region" description="Basic and acidic residues" evidence="1">
    <location>
        <begin position="141"/>
        <end position="179"/>
    </location>
</feature>
<dbReference type="OMA" id="PTQFEYP"/>
<proteinExistence type="predicted"/>
<accession>A0A0D1WHP7</accession>
<protein>
    <submittedName>
        <fullName evidence="2">Uncharacterized protein</fullName>
    </submittedName>
</protein>
<feature type="region of interest" description="Disordered" evidence="1">
    <location>
        <begin position="1"/>
        <end position="185"/>
    </location>
</feature>
<evidence type="ECO:0000256" key="1">
    <source>
        <dbReference type="SAM" id="MobiDB-lite"/>
    </source>
</evidence>
<dbReference type="RefSeq" id="XP_016219919.1">
    <property type="nucleotide sequence ID" value="XM_016373008.1"/>
</dbReference>
<feature type="compositionally biased region" description="Basic and acidic residues" evidence="1">
    <location>
        <begin position="112"/>
        <end position="122"/>
    </location>
</feature>
<reference evidence="2 3" key="1">
    <citation type="submission" date="2015-01" db="EMBL/GenBank/DDBJ databases">
        <title>The Genome Sequence of Exophiala mesophila CBS40295.</title>
        <authorList>
            <consortium name="The Broad Institute Genomics Platform"/>
            <person name="Cuomo C."/>
            <person name="de Hoog S."/>
            <person name="Gorbushina A."/>
            <person name="Stielow B."/>
            <person name="Teixiera M."/>
            <person name="Abouelleil A."/>
            <person name="Chapman S.B."/>
            <person name="Priest M."/>
            <person name="Young S.K."/>
            <person name="Wortman J."/>
            <person name="Nusbaum C."/>
            <person name="Birren B."/>
        </authorList>
    </citation>
    <scope>NUCLEOTIDE SEQUENCE [LARGE SCALE GENOMIC DNA]</scope>
    <source>
        <strain evidence="2 3">CBS 40295</strain>
    </source>
</reference>
<dbReference type="EMBL" id="KN847525">
    <property type="protein sequence ID" value="KIV88345.1"/>
    <property type="molecule type" value="Genomic_DNA"/>
</dbReference>